<dbReference type="PANTHER" id="PTHR37685:SF1">
    <property type="entry name" value="GEO11136P1-RELATED"/>
    <property type="match status" value="1"/>
</dbReference>
<dbReference type="Pfam" id="PF15868">
    <property type="entry name" value="MBF2"/>
    <property type="match status" value="1"/>
</dbReference>
<dbReference type="Proteomes" id="UP000037069">
    <property type="component" value="Unassembled WGS sequence"/>
</dbReference>
<organism evidence="3 4">
    <name type="scientific">Lucilia cuprina</name>
    <name type="common">Green bottle fly</name>
    <name type="synonym">Australian sheep blowfly</name>
    <dbReference type="NCBI Taxonomy" id="7375"/>
    <lineage>
        <taxon>Eukaryota</taxon>
        <taxon>Metazoa</taxon>
        <taxon>Ecdysozoa</taxon>
        <taxon>Arthropoda</taxon>
        <taxon>Hexapoda</taxon>
        <taxon>Insecta</taxon>
        <taxon>Pterygota</taxon>
        <taxon>Neoptera</taxon>
        <taxon>Endopterygota</taxon>
        <taxon>Diptera</taxon>
        <taxon>Brachycera</taxon>
        <taxon>Muscomorpha</taxon>
        <taxon>Oestroidea</taxon>
        <taxon>Calliphoridae</taxon>
        <taxon>Luciliinae</taxon>
        <taxon>Lucilia</taxon>
    </lineage>
</organism>
<gene>
    <name evidence="3" type="ORF">FF38_07692</name>
</gene>
<accession>A0A0L0CHS3</accession>
<proteinExistence type="predicted"/>
<keyword evidence="4" id="KW-1185">Reference proteome</keyword>
<evidence type="ECO:0000313" key="4">
    <source>
        <dbReference type="Proteomes" id="UP000037069"/>
    </source>
</evidence>
<evidence type="ECO:0000256" key="1">
    <source>
        <dbReference type="SAM" id="Phobius"/>
    </source>
</evidence>
<keyword evidence="1" id="KW-0812">Transmembrane</keyword>
<feature type="signal peptide" evidence="2">
    <location>
        <begin position="1"/>
        <end position="19"/>
    </location>
</feature>
<keyword evidence="1" id="KW-1133">Transmembrane helix</keyword>
<comment type="caution">
    <text evidence="3">The sequence shown here is derived from an EMBL/GenBank/DDBJ whole genome shotgun (WGS) entry which is preliminary data.</text>
</comment>
<evidence type="ECO:0000256" key="2">
    <source>
        <dbReference type="SAM" id="SignalP"/>
    </source>
</evidence>
<reference evidence="3 4" key="1">
    <citation type="journal article" date="2015" name="Nat. Commun.">
        <title>Lucilia cuprina genome unlocks parasitic fly biology to underpin future interventions.</title>
        <authorList>
            <person name="Anstead C.A."/>
            <person name="Korhonen P.K."/>
            <person name="Young N.D."/>
            <person name="Hall R.S."/>
            <person name="Jex A.R."/>
            <person name="Murali S.C."/>
            <person name="Hughes D.S."/>
            <person name="Lee S.F."/>
            <person name="Perry T."/>
            <person name="Stroehlein A.J."/>
            <person name="Ansell B.R."/>
            <person name="Breugelmans B."/>
            <person name="Hofmann A."/>
            <person name="Qu J."/>
            <person name="Dugan S."/>
            <person name="Lee S.L."/>
            <person name="Chao H."/>
            <person name="Dinh H."/>
            <person name="Han Y."/>
            <person name="Doddapaneni H.V."/>
            <person name="Worley K.C."/>
            <person name="Muzny D.M."/>
            <person name="Ioannidis P."/>
            <person name="Waterhouse R.M."/>
            <person name="Zdobnov E.M."/>
            <person name="James P.J."/>
            <person name="Bagnall N.H."/>
            <person name="Kotze A.C."/>
            <person name="Gibbs R.A."/>
            <person name="Richards S."/>
            <person name="Batterham P."/>
            <person name="Gasser R.B."/>
        </authorList>
    </citation>
    <scope>NUCLEOTIDE SEQUENCE [LARGE SCALE GENOMIC DNA]</scope>
    <source>
        <strain evidence="3 4">LS</strain>
        <tissue evidence="3">Full body</tissue>
    </source>
</reference>
<feature type="transmembrane region" description="Helical" evidence="1">
    <location>
        <begin position="115"/>
        <end position="134"/>
    </location>
</feature>
<dbReference type="EMBL" id="JRES01000379">
    <property type="protein sequence ID" value="KNC31796.1"/>
    <property type="molecule type" value="Genomic_DNA"/>
</dbReference>
<dbReference type="OrthoDB" id="8192785at2759"/>
<dbReference type="AlphaFoldDB" id="A0A0L0CHS3"/>
<feature type="chain" id="PRO_5005536545" evidence="2">
    <location>
        <begin position="20"/>
        <end position="233"/>
    </location>
</feature>
<sequence>MKFFLSFALILTLACLSQANPVKWGKGVGNKLLYRVNVIREPIQGFAQDVYVAYPKDGEAATNEEIVDIWVYNRDSSDTIPVLAYGVEKDIEGRLDSATVILRGQRSAEILKMKFLISLCFILALSTLALGKSIKWGKRQYKDQLLYRRNIVRFPIKSRSIHTKVSHITNPRYNVTAVYVYDHFTNSSGAIPTHIEGLQRLNGVLYNTTTVILNGQRSQGINSTVEIYGKCWK</sequence>
<name>A0A0L0CHS3_LUCCU</name>
<keyword evidence="2" id="KW-0732">Signal</keyword>
<keyword evidence="1" id="KW-0472">Membrane</keyword>
<dbReference type="PROSITE" id="PS51257">
    <property type="entry name" value="PROKAR_LIPOPROTEIN"/>
    <property type="match status" value="1"/>
</dbReference>
<dbReference type="InterPro" id="IPR031734">
    <property type="entry name" value="MBF2"/>
</dbReference>
<evidence type="ECO:0000313" key="3">
    <source>
        <dbReference type="EMBL" id="KNC31796.1"/>
    </source>
</evidence>
<dbReference type="PANTHER" id="PTHR37685">
    <property type="entry name" value="GEO11136P1-RELATED"/>
    <property type="match status" value="1"/>
</dbReference>
<protein>
    <submittedName>
        <fullName evidence="3">Uncharacterized protein</fullName>
    </submittedName>
</protein>